<dbReference type="RefSeq" id="WP_125120284.1">
    <property type="nucleotide sequence ID" value="NZ_AP019309.1"/>
</dbReference>
<dbReference type="GO" id="GO:0003684">
    <property type="term" value="F:damaged DNA binding"/>
    <property type="evidence" value="ECO:0007669"/>
    <property type="project" value="InterPro"/>
</dbReference>
<gene>
    <name evidence="3" type="ORF">SG0102_25040</name>
</gene>
<dbReference type="GO" id="GO:0005829">
    <property type="term" value="C:cytosol"/>
    <property type="evidence" value="ECO:0007669"/>
    <property type="project" value="TreeGrafter"/>
</dbReference>
<dbReference type="OrthoDB" id="9808813at2"/>
<dbReference type="Proteomes" id="UP000268059">
    <property type="component" value="Chromosome"/>
</dbReference>
<dbReference type="PROSITE" id="PS50173">
    <property type="entry name" value="UMUC"/>
    <property type="match status" value="1"/>
</dbReference>
<dbReference type="InterPro" id="IPR050116">
    <property type="entry name" value="DNA_polymerase-Y"/>
</dbReference>
<keyword evidence="3" id="KW-0489">Methyltransferase</keyword>
<dbReference type="Gene3D" id="1.10.150.20">
    <property type="entry name" value="5' to 3' exonuclease, C-terminal subdomain"/>
    <property type="match status" value="1"/>
</dbReference>
<evidence type="ECO:0000256" key="1">
    <source>
        <dbReference type="ARBA" id="ARBA00010945"/>
    </source>
</evidence>
<evidence type="ECO:0000313" key="3">
    <source>
        <dbReference type="EMBL" id="BBH27570.1"/>
    </source>
</evidence>
<reference evidence="3 4" key="1">
    <citation type="submission" date="2018-11" db="EMBL/GenBank/DDBJ databases">
        <title>Novel Erysipelotrichaceae bacterium isolated from small intestine of a swine.</title>
        <authorList>
            <person name="Kim J.S."/>
            <person name="Choe H."/>
            <person name="Lee Y.R."/>
            <person name="Kim K.M."/>
            <person name="Park D.S."/>
        </authorList>
    </citation>
    <scope>NUCLEOTIDE SEQUENCE [LARGE SCALE GENOMIC DNA]</scope>
    <source>
        <strain evidence="3 4">SG0102</strain>
    </source>
</reference>
<evidence type="ECO:0000313" key="4">
    <source>
        <dbReference type="Proteomes" id="UP000268059"/>
    </source>
</evidence>
<dbReference type="GO" id="GO:0009432">
    <property type="term" value="P:SOS response"/>
    <property type="evidence" value="ECO:0007669"/>
    <property type="project" value="TreeGrafter"/>
</dbReference>
<dbReference type="PANTHER" id="PTHR11076:SF35">
    <property type="entry name" value="DNA REPAIR PROTEIN HOMOLOG YOBH"/>
    <property type="match status" value="1"/>
</dbReference>
<dbReference type="AlphaFoldDB" id="A0A3G9J946"/>
<dbReference type="InterPro" id="IPR017961">
    <property type="entry name" value="DNA_pol_Y-fam_little_finger"/>
</dbReference>
<accession>A0A3G9J946</accession>
<dbReference type="KEGG" id="ebm:SG0102_25040"/>
<dbReference type="Gene3D" id="3.40.1170.60">
    <property type="match status" value="1"/>
</dbReference>
<name>A0A3G9J946_9FIRM</name>
<dbReference type="GO" id="GO:0003887">
    <property type="term" value="F:DNA-directed DNA polymerase activity"/>
    <property type="evidence" value="ECO:0007669"/>
    <property type="project" value="TreeGrafter"/>
</dbReference>
<proteinExistence type="inferred from homology"/>
<dbReference type="Pfam" id="PF00817">
    <property type="entry name" value="IMS"/>
    <property type="match status" value="1"/>
</dbReference>
<dbReference type="EMBL" id="AP019309">
    <property type="protein sequence ID" value="BBH27570.1"/>
    <property type="molecule type" value="Genomic_DNA"/>
</dbReference>
<dbReference type="PANTHER" id="PTHR11076">
    <property type="entry name" value="DNA REPAIR POLYMERASE UMUC / TRANSFERASE FAMILY MEMBER"/>
    <property type="match status" value="1"/>
</dbReference>
<dbReference type="Pfam" id="PF11799">
    <property type="entry name" value="IMS_C"/>
    <property type="match status" value="1"/>
</dbReference>
<keyword evidence="4" id="KW-1185">Reference proteome</keyword>
<dbReference type="InterPro" id="IPR043502">
    <property type="entry name" value="DNA/RNA_pol_sf"/>
</dbReference>
<dbReference type="Gene3D" id="3.30.70.270">
    <property type="match status" value="1"/>
</dbReference>
<evidence type="ECO:0000259" key="2">
    <source>
        <dbReference type="PROSITE" id="PS50173"/>
    </source>
</evidence>
<dbReference type="GO" id="GO:0008168">
    <property type="term" value="F:methyltransferase activity"/>
    <property type="evidence" value="ECO:0007669"/>
    <property type="project" value="UniProtKB-KW"/>
</dbReference>
<dbReference type="SUPFAM" id="SSF56672">
    <property type="entry name" value="DNA/RNA polymerases"/>
    <property type="match status" value="1"/>
</dbReference>
<dbReference type="GO" id="GO:0042276">
    <property type="term" value="P:error-prone translesion synthesis"/>
    <property type="evidence" value="ECO:0007669"/>
    <property type="project" value="TreeGrafter"/>
</dbReference>
<dbReference type="InterPro" id="IPR043128">
    <property type="entry name" value="Rev_trsase/Diguanyl_cyclase"/>
</dbReference>
<protein>
    <submittedName>
        <fullName evidence="3">DNA methylase</fullName>
    </submittedName>
</protein>
<keyword evidence="3" id="KW-0808">Transferase</keyword>
<dbReference type="GO" id="GO:0006281">
    <property type="term" value="P:DNA repair"/>
    <property type="evidence" value="ECO:0007669"/>
    <property type="project" value="InterPro"/>
</dbReference>
<sequence length="457" mass="52549">MDQRSYICIDLKSFYASVECMQRDLDPMQAYLVVADESRTDKTICLAVSPALKAYGVPGRPRLFEVKQKLRHLAREGIFIDLVIAPPQMRKYIEISSQIYGIYLKYIAKEDIHVYSIDEVFIDATSYLKMYHMSAHALAQKMIQDVYTTTGITATAGIGTNMYLAKVAMDIVAKHAKADAYGVRIASLDEESYKRLLWDHRPLTSFWRVGKGTAKRLEKYDMYTMGDIARTSLHNQQLLYKLFGKDAEILIDHAWGLETCLMKDIKNYEPDRHSIGIGQVLHEPYSYPKGKTIIKEMLEDLVMDLVKKKLVCDAIVLTVAYDRENVDRDDFDGEKKTDFYGRVVPKSAHGTYPFETFTDSRKKIIEGGMSLYERITNHRYTIRKVNMSLEHVKDKKYSYEQLDMFSDVKKEEEDHTLENVLISIKEKYGKNAVVKASDLQEEATTLERNDQIGGHKA</sequence>
<organism evidence="3 4">
    <name type="scientific">Intestinibaculum porci</name>
    <dbReference type="NCBI Taxonomy" id="2487118"/>
    <lineage>
        <taxon>Bacteria</taxon>
        <taxon>Bacillati</taxon>
        <taxon>Bacillota</taxon>
        <taxon>Erysipelotrichia</taxon>
        <taxon>Erysipelotrichales</taxon>
        <taxon>Erysipelotrichaceae</taxon>
        <taxon>Intestinibaculum</taxon>
    </lineage>
</organism>
<dbReference type="GO" id="GO:0032259">
    <property type="term" value="P:methylation"/>
    <property type="evidence" value="ECO:0007669"/>
    <property type="project" value="UniProtKB-KW"/>
</dbReference>
<dbReference type="InterPro" id="IPR001126">
    <property type="entry name" value="UmuC"/>
</dbReference>
<dbReference type="InParanoid" id="A0A3G9J946"/>
<comment type="similarity">
    <text evidence="1">Belongs to the DNA polymerase type-Y family.</text>
</comment>
<feature type="domain" description="UmuC" evidence="2">
    <location>
        <begin position="6"/>
        <end position="210"/>
    </location>
</feature>